<gene>
    <name evidence="1" type="ORF">H4Q32_018629</name>
</gene>
<sequence>MLDDSVVVGENEMEFFAIPYLFKPECTDNELSERRLLRSLKPRADRVQKRHGGARVENANHCQRSRNLSAVKNGPYLFHCWKESASQVEKICASPSPH</sequence>
<evidence type="ECO:0000313" key="1">
    <source>
        <dbReference type="EMBL" id="KAI2648508.1"/>
    </source>
</evidence>
<reference evidence="1 2" key="1">
    <citation type="submission" date="2022-01" db="EMBL/GenBank/DDBJ databases">
        <title>A high-quality chromosome-level genome assembly of rohu carp, Labeo rohita.</title>
        <authorList>
            <person name="Arick M.A. II"/>
            <person name="Hsu C.-Y."/>
            <person name="Magbanua Z."/>
            <person name="Pechanova O."/>
            <person name="Grover C."/>
            <person name="Miller E."/>
            <person name="Thrash A."/>
            <person name="Ezzel L."/>
            <person name="Alam S."/>
            <person name="Benzie J."/>
            <person name="Hamilton M."/>
            <person name="Karsi A."/>
            <person name="Lawrence M.L."/>
            <person name="Peterson D.G."/>
        </authorList>
    </citation>
    <scope>NUCLEOTIDE SEQUENCE [LARGE SCALE GENOMIC DNA]</scope>
    <source>
        <strain evidence="2">BAU-BD-2019</strain>
        <tissue evidence="1">Blood</tissue>
    </source>
</reference>
<accession>A0ABQ8LFQ7</accession>
<protein>
    <submittedName>
        <fullName evidence="1">3-ketoacyl-CoA thiolase</fullName>
    </submittedName>
</protein>
<dbReference type="Proteomes" id="UP000830375">
    <property type="component" value="Unassembled WGS sequence"/>
</dbReference>
<keyword evidence="2" id="KW-1185">Reference proteome</keyword>
<name>A0ABQ8LFQ7_LABRO</name>
<proteinExistence type="predicted"/>
<comment type="caution">
    <text evidence="1">The sequence shown here is derived from an EMBL/GenBank/DDBJ whole genome shotgun (WGS) entry which is preliminary data.</text>
</comment>
<organism evidence="1 2">
    <name type="scientific">Labeo rohita</name>
    <name type="common">Indian major carp</name>
    <name type="synonym">Cyprinus rohita</name>
    <dbReference type="NCBI Taxonomy" id="84645"/>
    <lineage>
        <taxon>Eukaryota</taxon>
        <taxon>Metazoa</taxon>
        <taxon>Chordata</taxon>
        <taxon>Craniata</taxon>
        <taxon>Vertebrata</taxon>
        <taxon>Euteleostomi</taxon>
        <taxon>Actinopterygii</taxon>
        <taxon>Neopterygii</taxon>
        <taxon>Teleostei</taxon>
        <taxon>Ostariophysi</taxon>
        <taxon>Cypriniformes</taxon>
        <taxon>Cyprinidae</taxon>
        <taxon>Labeoninae</taxon>
        <taxon>Labeonini</taxon>
        <taxon>Labeo</taxon>
    </lineage>
</organism>
<dbReference type="EMBL" id="JACTAM010000025">
    <property type="protein sequence ID" value="KAI2648508.1"/>
    <property type="molecule type" value="Genomic_DNA"/>
</dbReference>
<evidence type="ECO:0000313" key="2">
    <source>
        <dbReference type="Proteomes" id="UP000830375"/>
    </source>
</evidence>